<keyword evidence="1" id="KW-0472">Membrane</keyword>
<evidence type="ECO:0000256" key="1">
    <source>
        <dbReference type="SAM" id="Phobius"/>
    </source>
</evidence>
<name>A0A4S4FXJ1_9MICO</name>
<proteinExistence type="predicted"/>
<keyword evidence="1" id="KW-0812">Transmembrane</keyword>
<keyword evidence="3" id="KW-1185">Reference proteome</keyword>
<organism evidence="2 3">
    <name type="scientific">Orlajensenia flava</name>
    <dbReference type="NCBI Taxonomy" id="2565934"/>
    <lineage>
        <taxon>Bacteria</taxon>
        <taxon>Bacillati</taxon>
        <taxon>Actinomycetota</taxon>
        <taxon>Actinomycetes</taxon>
        <taxon>Micrococcales</taxon>
        <taxon>Microbacteriaceae</taxon>
        <taxon>Orlajensenia</taxon>
    </lineage>
</organism>
<dbReference type="AlphaFoldDB" id="A0A4S4FXJ1"/>
<comment type="caution">
    <text evidence="2">The sequence shown here is derived from an EMBL/GenBank/DDBJ whole genome shotgun (WGS) entry which is preliminary data.</text>
</comment>
<feature type="transmembrane region" description="Helical" evidence="1">
    <location>
        <begin position="52"/>
        <end position="77"/>
    </location>
</feature>
<sequence length="91" mass="9927">MSNPSPVVGRNRSERILAFMMAGVIGLSILAFIAVIIGTASGMQGPDFTRGVWPAVLIFPLIGFPIGIILLIVFLIMSSVRRSREIRQERS</sequence>
<protein>
    <submittedName>
        <fullName evidence="2">DUF2207 domain-containing protein</fullName>
    </submittedName>
</protein>
<dbReference type="OrthoDB" id="4990996at2"/>
<accession>A0A4S4FXJ1</accession>
<dbReference type="EMBL" id="SSSN01000003">
    <property type="protein sequence ID" value="THG35740.1"/>
    <property type="molecule type" value="Genomic_DNA"/>
</dbReference>
<dbReference type="RefSeq" id="WP_136423464.1">
    <property type="nucleotide sequence ID" value="NZ_OZ241748.1"/>
</dbReference>
<keyword evidence="1" id="KW-1133">Transmembrane helix</keyword>
<reference evidence="2 3" key="1">
    <citation type="submission" date="2019-04" db="EMBL/GenBank/DDBJ databases">
        <authorList>
            <person name="Jiang L."/>
        </authorList>
    </citation>
    <scope>NUCLEOTIDE SEQUENCE [LARGE SCALE GENOMIC DNA]</scope>
    <source>
        <strain evidence="2 3">YIM 131861</strain>
    </source>
</reference>
<feature type="transmembrane region" description="Helical" evidence="1">
    <location>
        <begin position="16"/>
        <end position="40"/>
    </location>
</feature>
<gene>
    <name evidence="2" type="ORF">E6C70_06840</name>
</gene>
<evidence type="ECO:0000313" key="3">
    <source>
        <dbReference type="Proteomes" id="UP000307380"/>
    </source>
</evidence>
<dbReference type="Proteomes" id="UP000307380">
    <property type="component" value="Unassembled WGS sequence"/>
</dbReference>
<evidence type="ECO:0000313" key="2">
    <source>
        <dbReference type="EMBL" id="THG35740.1"/>
    </source>
</evidence>